<proteinExistence type="predicted"/>
<protein>
    <submittedName>
        <fullName evidence="1">Uncharacterized protein</fullName>
    </submittedName>
</protein>
<reference evidence="1 2" key="1">
    <citation type="submission" date="2020-01" db="EMBL/GenBank/DDBJ databases">
        <title>Draft genome sequence of Aspergillus udagawae IFM 46972.</title>
        <authorList>
            <person name="Takahashi H."/>
            <person name="Yaguchi T."/>
        </authorList>
    </citation>
    <scope>NUCLEOTIDE SEQUENCE [LARGE SCALE GENOMIC DNA]</scope>
    <source>
        <strain evidence="1 2">IFM 46972</strain>
    </source>
</reference>
<accession>A0A8H3S2T5</accession>
<dbReference type="Proteomes" id="UP000465221">
    <property type="component" value="Unassembled WGS sequence"/>
</dbReference>
<sequence>MQCSERRFLRDSFNAYGLGFVGLSYREGEGEERLRRLGRRADDTY</sequence>
<comment type="caution">
    <text evidence="1">The sequence shown here is derived from an EMBL/GenBank/DDBJ whole genome shotgun (WGS) entry which is preliminary data.</text>
</comment>
<organism evidence="1 2">
    <name type="scientific">Aspergillus udagawae</name>
    <dbReference type="NCBI Taxonomy" id="91492"/>
    <lineage>
        <taxon>Eukaryota</taxon>
        <taxon>Fungi</taxon>
        <taxon>Dikarya</taxon>
        <taxon>Ascomycota</taxon>
        <taxon>Pezizomycotina</taxon>
        <taxon>Eurotiomycetes</taxon>
        <taxon>Eurotiomycetidae</taxon>
        <taxon>Eurotiales</taxon>
        <taxon>Aspergillaceae</taxon>
        <taxon>Aspergillus</taxon>
        <taxon>Aspergillus subgen. Fumigati</taxon>
    </lineage>
</organism>
<evidence type="ECO:0000313" key="1">
    <source>
        <dbReference type="EMBL" id="GFF48154.1"/>
    </source>
</evidence>
<name>A0A8H3S2T5_9EURO</name>
<dbReference type="AlphaFoldDB" id="A0A8H3S2T5"/>
<gene>
    <name evidence="1" type="ORF">IFM46972_08480</name>
</gene>
<dbReference type="EMBL" id="BLKC01000072">
    <property type="protein sequence ID" value="GFF48154.1"/>
    <property type="molecule type" value="Genomic_DNA"/>
</dbReference>
<evidence type="ECO:0000313" key="2">
    <source>
        <dbReference type="Proteomes" id="UP000465221"/>
    </source>
</evidence>